<dbReference type="AlphaFoldDB" id="Q5ZBN8"/>
<gene>
    <name evidence="2" type="ORF">OSJNBa0090K04.2</name>
    <name evidence="3" type="ORF">P0704D04.10</name>
</gene>
<reference evidence="4" key="2">
    <citation type="journal article" date="2005" name="Nature">
        <title>The map-based sequence of the rice genome.</title>
        <authorList>
            <consortium name="International rice genome sequencing project (IRGSP)"/>
            <person name="Matsumoto T."/>
            <person name="Wu J."/>
            <person name="Kanamori H."/>
            <person name="Katayose Y."/>
            <person name="Fujisawa M."/>
            <person name="Namiki N."/>
            <person name="Mizuno H."/>
            <person name="Yamamoto K."/>
            <person name="Antonio B.A."/>
            <person name="Baba T."/>
            <person name="Sakata K."/>
            <person name="Nagamura Y."/>
            <person name="Aoki H."/>
            <person name="Arikawa K."/>
            <person name="Arita K."/>
            <person name="Bito T."/>
            <person name="Chiden Y."/>
            <person name="Fujitsuka N."/>
            <person name="Fukunaka R."/>
            <person name="Hamada M."/>
            <person name="Harada C."/>
            <person name="Hayashi A."/>
            <person name="Hijishita S."/>
            <person name="Honda M."/>
            <person name="Hosokawa S."/>
            <person name="Ichikawa Y."/>
            <person name="Idonuma A."/>
            <person name="Iijima M."/>
            <person name="Ikeda M."/>
            <person name="Ikeno M."/>
            <person name="Ito K."/>
            <person name="Ito S."/>
            <person name="Ito T."/>
            <person name="Ito Y."/>
            <person name="Ito Y."/>
            <person name="Iwabuchi A."/>
            <person name="Kamiya K."/>
            <person name="Karasawa W."/>
            <person name="Kurita K."/>
            <person name="Katagiri S."/>
            <person name="Kikuta A."/>
            <person name="Kobayashi H."/>
            <person name="Kobayashi N."/>
            <person name="Machita K."/>
            <person name="Maehara T."/>
            <person name="Masukawa M."/>
            <person name="Mizubayashi T."/>
            <person name="Mukai Y."/>
            <person name="Nagasaki H."/>
            <person name="Nagata Y."/>
            <person name="Naito S."/>
            <person name="Nakashima M."/>
            <person name="Nakama Y."/>
            <person name="Nakamichi Y."/>
            <person name="Nakamura M."/>
            <person name="Meguro A."/>
            <person name="Negishi M."/>
            <person name="Ohta I."/>
            <person name="Ohta T."/>
            <person name="Okamoto M."/>
            <person name="Ono N."/>
            <person name="Saji S."/>
            <person name="Sakaguchi M."/>
            <person name="Sakai K."/>
            <person name="Shibata M."/>
            <person name="Shimokawa T."/>
            <person name="Song J."/>
            <person name="Takazaki Y."/>
            <person name="Terasawa K."/>
            <person name="Tsugane M."/>
            <person name="Tsuji K."/>
            <person name="Ueda S."/>
            <person name="Waki K."/>
            <person name="Yamagata H."/>
            <person name="Yamamoto M."/>
            <person name="Yamamoto S."/>
            <person name="Yamane H."/>
            <person name="Yoshiki S."/>
            <person name="Yoshihara R."/>
            <person name="Yukawa K."/>
            <person name="Zhong H."/>
            <person name="Yano M."/>
            <person name="Yuan Q."/>
            <person name="Ouyang S."/>
            <person name="Liu J."/>
            <person name="Jones K.M."/>
            <person name="Gansberger K."/>
            <person name="Moffat K."/>
            <person name="Hill J."/>
            <person name="Bera J."/>
            <person name="Fadrosh D."/>
            <person name="Jin S."/>
            <person name="Johri S."/>
            <person name="Kim M."/>
            <person name="Overton L."/>
            <person name="Reardon M."/>
            <person name="Tsitrin T."/>
            <person name="Vuong H."/>
            <person name="Weaver B."/>
            <person name="Ciecko A."/>
            <person name="Tallon L."/>
            <person name="Jackson J."/>
            <person name="Pai G."/>
            <person name="Aken S.V."/>
            <person name="Utterback T."/>
            <person name="Reidmuller S."/>
            <person name="Feldblyum T."/>
            <person name="Hsiao J."/>
            <person name="Zismann V."/>
            <person name="Iobst S."/>
            <person name="de Vazeille A.R."/>
            <person name="Buell C.R."/>
            <person name="Ying K."/>
            <person name="Li Y."/>
            <person name="Lu T."/>
            <person name="Huang Y."/>
            <person name="Zhao Q."/>
            <person name="Feng Q."/>
            <person name="Zhang L."/>
            <person name="Zhu J."/>
            <person name="Weng Q."/>
            <person name="Mu J."/>
            <person name="Lu Y."/>
            <person name="Fan D."/>
            <person name="Liu Y."/>
            <person name="Guan J."/>
            <person name="Zhang Y."/>
            <person name="Yu S."/>
            <person name="Liu X."/>
            <person name="Zhang Y."/>
            <person name="Hong G."/>
            <person name="Han B."/>
            <person name="Choisne N."/>
            <person name="Demange N."/>
            <person name="Orjeda G."/>
            <person name="Samain S."/>
            <person name="Cattolico L."/>
            <person name="Pelletier E."/>
            <person name="Couloux A."/>
            <person name="Segurens B."/>
            <person name="Wincker P."/>
            <person name="D'Hont A."/>
            <person name="Scarpelli C."/>
            <person name="Weissenbach J."/>
            <person name="Salanoubat M."/>
            <person name="Quetier F."/>
            <person name="Yu Y."/>
            <person name="Kim H.R."/>
            <person name="Rambo T."/>
            <person name="Currie J."/>
            <person name="Collura K."/>
            <person name="Luo M."/>
            <person name="Yang T."/>
            <person name="Ammiraju J.S.S."/>
            <person name="Engler F."/>
            <person name="Soderlund C."/>
            <person name="Wing R.A."/>
            <person name="Palmer L.E."/>
            <person name="de la Bastide M."/>
            <person name="Spiegel L."/>
            <person name="Nascimento L."/>
            <person name="Zutavern T."/>
            <person name="O'Shaughnessy A."/>
            <person name="Dike S."/>
            <person name="Dedhia N."/>
            <person name="Preston R."/>
            <person name="Balija V."/>
            <person name="McCombie W.R."/>
            <person name="Chow T."/>
            <person name="Chen H."/>
            <person name="Chung M."/>
            <person name="Chen C."/>
            <person name="Shaw J."/>
            <person name="Wu H."/>
            <person name="Hsiao K."/>
            <person name="Chao Y."/>
            <person name="Chu M."/>
            <person name="Cheng C."/>
            <person name="Hour A."/>
            <person name="Lee P."/>
            <person name="Lin S."/>
            <person name="Lin Y."/>
            <person name="Liou J."/>
            <person name="Liu S."/>
            <person name="Hsing Y."/>
            <person name="Raghuvanshi S."/>
            <person name="Mohanty A."/>
            <person name="Bharti A.K."/>
            <person name="Gaur A."/>
            <person name="Gupta V."/>
            <person name="Kumar D."/>
            <person name="Ravi V."/>
            <person name="Vij S."/>
            <person name="Kapur A."/>
            <person name="Khurana P."/>
            <person name="Khurana P."/>
            <person name="Khurana J.P."/>
            <person name="Tyagi A.K."/>
            <person name="Gaikwad K."/>
            <person name="Singh A."/>
            <person name="Dalal V."/>
            <person name="Srivastava S."/>
            <person name="Dixit A."/>
            <person name="Pal A.K."/>
            <person name="Ghazi I.A."/>
            <person name="Yadav M."/>
            <person name="Pandit A."/>
            <person name="Bhargava A."/>
            <person name="Sureshbabu K."/>
            <person name="Batra K."/>
            <person name="Sharma T.R."/>
            <person name="Mohapatra T."/>
            <person name="Singh N.K."/>
            <person name="Messing J."/>
            <person name="Nelson A.B."/>
            <person name="Fuks G."/>
            <person name="Kavchok S."/>
            <person name="Keizer G."/>
            <person name="Linton E."/>
            <person name="Llaca V."/>
            <person name="Song R."/>
            <person name="Tanyolac B."/>
            <person name="Young S."/>
            <person name="Ho-Il K."/>
            <person name="Hahn J.H."/>
            <person name="Sangsakoo G."/>
            <person name="Vanavichit A."/>
            <person name="de Mattos Luiz.A.T."/>
            <person name="Zimmer P.D."/>
            <person name="Malone G."/>
            <person name="Dellagostin O."/>
            <person name="de Oliveira A.C."/>
            <person name="Bevan M."/>
            <person name="Bancroft I."/>
            <person name="Minx P."/>
            <person name="Cordum H."/>
            <person name="Wilson R."/>
            <person name="Cheng Z."/>
            <person name="Jin W."/>
            <person name="Jiang J."/>
            <person name="Leong S.A."/>
            <person name="Iwama H."/>
            <person name="Gojobori T."/>
            <person name="Itoh T."/>
            <person name="Niimura Y."/>
            <person name="Fujii Y."/>
            <person name="Habara T."/>
            <person name="Sakai H."/>
            <person name="Sato Y."/>
            <person name="Wilson G."/>
            <person name="Kumar K."/>
            <person name="McCouch S."/>
            <person name="Juretic N."/>
            <person name="Hoen D."/>
            <person name="Wright S."/>
            <person name="Bruskiewich R."/>
            <person name="Bureau T."/>
            <person name="Miyao A."/>
            <person name="Hirochika H."/>
            <person name="Nishikawa T."/>
            <person name="Kadowaki K."/>
            <person name="Sugiura M."/>
            <person name="Burr B."/>
            <person name="Sasaki T."/>
        </authorList>
    </citation>
    <scope>NUCLEOTIDE SEQUENCE [LARGE SCALE GENOMIC DNA]</scope>
    <source>
        <strain evidence="4">cv. Nipponbare</strain>
    </source>
</reference>
<dbReference type="EMBL" id="AP003216">
    <property type="protein sequence ID" value="BAD52817.1"/>
    <property type="molecule type" value="Genomic_DNA"/>
</dbReference>
<evidence type="ECO:0000313" key="4">
    <source>
        <dbReference type="Proteomes" id="UP000000763"/>
    </source>
</evidence>
<feature type="compositionally biased region" description="Low complexity" evidence="1">
    <location>
        <begin position="7"/>
        <end position="22"/>
    </location>
</feature>
<evidence type="ECO:0000256" key="1">
    <source>
        <dbReference type="SAM" id="MobiDB-lite"/>
    </source>
</evidence>
<protein>
    <submittedName>
        <fullName evidence="3">Uncharacterized protein</fullName>
    </submittedName>
</protein>
<evidence type="ECO:0000313" key="3">
    <source>
        <dbReference type="EMBL" id="BAD53048.1"/>
    </source>
</evidence>
<accession>Q5ZBN8</accession>
<reference evidence="3" key="1">
    <citation type="journal article" date="2002" name="Nature">
        <title>The genome sequence and structure of rice chromosome 1.</title>
        <authorList>
            <person name="Sasaki T."/>
            <person name="Matsumoto T."/>
            <person name="Yamamoto K."/>
            <person name="Sakata K."/>
            <person name="Baba T."/>
            <person name="Katayose Y."/>
            <person name="Wu J."/>
            <person name="Niimura Y."/>
            <person name="Cheng Z."/>
            <person name="Nagamura Y."/>
            <person name="Antonio B.A."/>
            <person name="Kanamori H."/>
            <person name="Hosokawa S."/>
            <person name="Masukawa M."/>
            <person name="Arikawa K."/>
            <person name="Chiden Y."/>
            <person name="Hayashi M."/>
            <person name="Okamoto M."/>
            <person name="Ando T."/>
            <person name="Aoki H."/>
            <person name="Arita K."/>
            <person name="Hamada M."/>
            <person name="Harada C."/>
            <person name="Hijishita S."/>
            <person name="Honda M."/>
            <person name="Ichikawa Y."/>
            <person name="Idonuma A."/>
            <person name="Iijima M."/>
            <person name="Ikeda M."/>
            <person name="Ikeno M."/>
            <person name="Itoh S."/>
            <person name="Itoh T."/>
            <person name="Itoh Y."/>
            <person name="Itoh Y."/>
            <person name="Iwabuchi A."/>
            <person name="Kamiya K."/>
            <person name="Karasawa W."/>
            <person name="Katagiri S."/>
            <person name="Kikuta A."/>
            <person name="Kobayashi N."/>
            <person name="Kono I."/>
            <person name="Machita K."/>
            <person name="Maehara T."/>
            <person name="Mizuno H."/>
            <person name="Mizubayashi T."/>
            <person name="Mukai Y."/>
            <person name="Nagasaki H."/>
            <person name="Nakashima M."/>
            <person name="Nakama Y."/>
            <person name="Nakamichi Y."/>
            <person name="Nakamura M."/>
            <person name="Namiki N."/>
            <person name="Negishi M."/>
            <person name="Ohta I."/>
            <person name="Ono N."/>
            <person name="Saji S."/>
            <person name="Sakai K."/>
            <person name="Shibata M."/>
            <person name="Shimokawa T."/>
            <person name="Shomura A."/>
            <person name="Song J."/>
            <person name="Takazaki Y."/>
            <person name="Terasawa K."/>
            <person name="Tsuji K."/>
            <person name="Waki K."/>
            <person name="Yamagata H."/>
            <person name="Yamane H."/>
            <person name="Yoshiki S."/>
            <person name="Yoshihara R."/>
            <person name="Yukawa K."/>
            <person name="Zhong H."/>
            <person name="Iwama H."/>
            <person name="Endo T."/>
            <person name="Ito H."/>
            <person name="Hahn J.H."/>
            <person name="Kim H.I."/>
            <person name="Eun M.Y."/>
            <person name="Yano M."/>
            <person name="Jiang J."/>
            <person name="Gojobori T."/>
        </authorList>
    </citation>
    <scope>NUCLEOTIDE SEQUENCE</scope>
</reference>
<proteinExistence type="predicted"/>
<dbReference type="Proteomes" id="UP000000763">
    <property type="component" value="Chromosome 1"/>
</dbReference>
<reference evidence="4" key="3">
    <citation type="journal article" date="2008" name="Nucleic Acids Res.">
        <title>The rice annotation project database (RAP-DB): 2008 update.</title>
        <authorList>
            <consortium name="The rice annotation project (RAP)"/>
        </authorList>
    </citation>
    <scope>GENOME REANNOTATION</scope>
    <source>
        <strain evidence="4">cv. Nipponbare</strain>
    </source>
</reference>
<dbReference type="EMBL" id="AP003303">
    <property type="protein sequence ID" value="BAD53048.1"/>
    <property type="molecule type" value="Genomic_DNA"/>
</dbReference>
<feature type="region of interest" description="Disordered" evidence="1">
    <location>
        <begin position="61"/>
        <end position="93"/>
    </location>
</feature>
<organism evidence="3">
    <name type="scientific">Oryza sativa subsp. japonica</name>
    <name type="common">Rice</name>
    <dbReference type="NCBI Taxonomy" id="39947"/>
    <lineage>
        <taxon>Eukaryota</taxon>
        <taxon>Viridiplantae</taxon>
        <taxon>Streptophyta</taxon>
        <taxon>Embryophyta</taxon>
        <taxon>Tracheophyta</taxon>
        <taxon>Spermatophyta</taxon>
        <taxon>Magnoliopsida</taxon>
        <taxon>Liliopsida</taxon>
        <taxon>Poales</taxon>
        <taxon>Poaceae</taxon>
        <taxon>BOP clade</taxon>
        <taxon>Oryzoideae</taxon>
        <taxon>Oryzeae</taxon>
        <taxon>Oryzinae</taxon>
        <taxon>Oryza</taxon>
        <taxon>Oryza sativa</taxon>
    </lineage>
</organism>
<evidence type="ECO:0000313" key="2">
    <source>
        <dbReference type="EMBL" id="BAD52817.1"/>
    </source>
</evidence>
<name>Q5ZBN8_ORYSJ</name>
<dbReference type="Proteomes" id="UP000817658">
    <property type="component" value="Chromosome 1"/>
</dbReference>
<sequence length="93" mass="9734">MHGATWSSPAARPSPLSPAALRPRPDTVSTTPLSRVHSPTLYFDARLRFAYSPALLRCRAGPSQPSPVVGVDLDATSVKPGKNTAEGSPVNGL</sequence>
<feature type="region of interest" description="Disordered" evidence="1">
    <location>
        <begin position="1"/>
        <end position="34"/>
    </location>
</feature>